<protein>
    <recommendedName>
        <fullName evidence="1">HicB-like antitoxin of toxin-antitoxin system domain-containing protein</fullName>
    </recommendedName>
</protein>
<gene>
    <name evidence="2" type="ORF">K756_05710</name>
</gene>
<dbReference type="EMBL" id="CP005384">
    <property type="protein sequence ID" value="AGO16332.1"/>
    <property type="molecule type" value="Genomic_DNA"/>
</dbReference>
<dbReference type="Gene3D" id="3.30.160.250">
    <property type="match status" value="1"/>
</dbReference>
<organism evidence="2 3">
    <name type="scientific">Glaesserella parasuis ZJ0906</name>
    <dbReference type="NCBI Taxonomy" id="1322346"/>
    <lineage>
        <taxon>Bacteria</taxon>
        <taxon>Pseudomonadati</taxon>
        <taxon>Pseudomonadota</taxon>
        <taxon>Gammaproteobacteria</taxon>
        <taxon>Pasteurellales</taxon>
        <taxon>Pasteurellaceae</taxon>
        <taxon>Glaesserella</taxon>
    </lineage>
</organism>
<dbReference type="Proteomes" id="UP000014672">
    <property type="component" value="Chromosome"/>
</dbReference>
<dbReference type="InterPro" id="IPR031807">
    <property type="entry name" value="HicB-like"/>
</dbReference>
<reference evidence="2 3" key="1">
    <citation type="journal article" date="2013" name="PLoS ONE">
        <title>Complete Genome Analysis of a Haemophilus parasuis Serovar 12 Strain from China.</title>
        <authorList>
            <person name="Li Y."/>
            <person name="Kwok A.H."/>
            <person name="Jiang J."/>
            <person name="Zou Y."/>
            <person name="Zheng F."/>
            <person name="Chen P."/>
            <person name="Hou C."/>
            <person name="Leung F.C."/>
            <person name="Jiang P."/>
        </authorList>
    </citation>
    <scope>NUCLEOTIDE SEQUENCE [LARGE SCALE GENOMIC DNA]</scope>
    <source>
        <strain evidence="2 3">ZJ0906</strain>
    </source>
</reference>
<dbReference type="Pfam" id="PF15919">
    <property type="entry name" value="HicB_lk_antitox"/>
    <property type="match status" value="1"/>
</dbReference>
<dbReference type="CDD" id="cd22231">
    <property type="entry name" value="RHH_NikR_HicB-like"/>
    <property type="match status" value="1"/>
</dbReference>
<dbReference type="AlphaFoldDB" id="A0A806JE36"/>
<accession>A0A806JE36</accession>
<evidence type="ECO:0000313" key="3">
    <source>
        <dbReference type="Proteomes" id="UP000014672"/>
    </source>
</evidence>
<dbReference type="PANTHER" id="PTHR34504">
    <property type="entry name" value="ANTITOXIN HICB"/>
    <property type="match status" value="1"/>
</dbReference>
<dbReference type="SUPFAM" id="SSF143100">
    <property type="entry name" value="TTHA1013/TTHA0281-like"/>
    <property type="match status" value="1"/>
</dbReference>
<dbReference type="InterPro" id="IPR051404">
    <property type="entry name" value="TA_system_antitoxin"/>
</dbReference>
<dbReference type="PANTHER" id="PTHR34504:SF2">
    <property type="entry name" value="UPF0150 PROTEIN SSL0259"/>
    <property type="match status" value="1"/>
</dbReference>
<dbReference type="InterPro" id="IPR035069">
    <property type="entry name" value="TTHA1013/TTHA0281-like"/>
</dbReference>
<name>A0A806JE36_GLAPU</name>
<evidence type="ECO:0000259" key="1">
    <source>
        <dbReference type="Pfam" id="PF15919"/>
    </source>
</evidence>
<sequence>MLYPIAIEPGDETHAYGVIVPDIPGCFSAGDTLEEAYQNVKEAIVFHLEGLVEDGEEIPMPTSIDNHRKNPDFAEYDFFFGFVDVDISHLLGKAERINITLPSYLIKRIDDFVAVHKEYKNRSNFLAKIAADKILTA</sequence>
<evidence type="ECO:0000313" key="2">
    <source>
        <dbReference type="EMBL" id="AGO16332.1"/>
    </source>
</evidence>
<proteinExistence type="predicted"/>
<feature type="domain" description="HicB-like antitoxin of toxin-antitoxin system" evidence="1">
    <location>
        <begin position="3"/>
        <end position="130"/>
    </location>
</feature>
<dbReference type="KEGG" id="hpaz:K756_05710"/>